<keyword evidence="4" id="KW-1185">Reference proteome</keyword>
<evidence type="ECO:0000313" key="4">
    <source>
        <dbReference type="Proteomes" id="UP001642464"/>
    </source>
</evidence>
<comment type="caution">
    <text evidence="3">The sequence shown here is derived from an EMBL/GenBank/DDBJ whole genome shotgun (WGS) entry which is preliminary data.</text>
</comment>
<dbReference type="Gene3D" id="2.10.50.10">
    <property type="entry name" value="Tumor Necrosis Factor Receptor, subunit A, domain 2"/>
    <property type="match status" value="1"/>
</dbReference>
<evidence type="ECO:0000259" key="2">
    <source>
        <dbReference type="Pfam" id="PF07699"/>
    </source>
</evidence>
<gene>
    <name evidence="3" type="ORF">SCF082_LOCUS9692</name>
</gene>
<feature type="domain" description="Tyrosine-protein kinase ephrin type A/B receptor-like" evidence="2">
    <location>
        <begin position="162"/>
        <end position="200"/>
    </location>
</feature>
<organism evidence="3 4">
    <name type="scientific">Durusdinium trenchii</name>
    <dbReference type="NCBI Taxonomy" id="1381693"/>
    <lineage>
        <taxon>Eukaryota</taxon>
        <taxon>Sar</taxon>
        <taxon>Alveolata</taxon>
        <taxon>Dinophyceae</taxon>
        <taxon>Suessiales</taxon>
        <taxon>Symbiodiniaceae</taxon>
        <taxon>Durusdinium</taxon>
    </lineage>
</organism>
<keyword evidence="1" id="KW-0732">Signal</keyword>
<dbReference type="Proteomes" id="UP001642464">
    <property type="component" value="Unassembled WGS sequence"/>
</dbReference>
<protein>
    <submittedName>
        <fullName evidence="3">Ephrin type-B receptor 3</fullName>
    </submittedName>
</protein>
<dbReference type="SMART" id="SM01411">
    <property type="entry name" value="Ephrin_rec_like"/>
    <property type="match status" value="1"/>
</dbReference>
<dbReference type="InterPro" id="IPR011641">
    <property type="entry name" value="Tyr-kin_ephrin_A/B_rcpt-like"/>
</dbReference>
<keyword evidence="3" id="KW-0675">Receptor</keyword>
<dbReference type="EMBL" id="CAXAMM010005636">
    <property type="protein sequence ID" value="CAK9008044.1"/>
    <property type="molecule type" value="Genomic_DNA"/>
</dbReference>
<proteinExistence type="predicted"/>
<feature type="chain" id="PRO_5046492062" evidence="1">
    <location>
        <begin position="24"/>
        <end position="386"/>
    </location>
</feature>
<accession>A0ABP0J125</accession>
<dbReference type="Pfam" id="PF07699">
    <property type="entry name" value="Ephrin_rec_like"/>
    <property type="match status" value="1"/>
</dbReference>
<evidence type="ECO:0000256" key="1">
    <source>
        <dbReference type="SAM" id="SignalP"/>
    </source>
</evidence>
<name>A0ABP0J125_9DINO</name>
<feature type="signal peptide" evidence="1">
    <location>
        <begin position="1"/>
        <end position="23"/>
    </location>
</feature>
<reference evidence="3 4" key="1">
    <citation type="submission" date="2024-02" db="EMBL/GenBank/DDBJ databases">
        <authorList>
            <person name="Chen Y."/>
            <person name="Shah S."/>
            <person name="Dougan E. K."/>
            <person name="Thang M."/>
            <person name="Chan C."/>
        </authorList>
    </citation>
    <scope>NUCLEOTIDE SEQUENCE [LARGE SCALE GENOMIC DNA]</scope>
</reference>
<evidence type="ECO:0000313" key="3">
    <source>
        <dbReference type="EMBL" id="CAK9008044.1"/>
    </source>
</evidence>
<sequence length="386" mass="41249">MGSSCPRLAVAVLAVRPLEMISAQDCEIVPPWNGDLGDCPQTLSSGSSCLPSCRTGYELAPEGGVARCRLGQLSLPTCHPSACNVSEAAGRIEHLATLGDCPEVMASGGFCEPECMERYEPSGNLSCHFGNLTDVDCLLVDRCPAGEERLDAEMVETPSGGSCVPCPLGTYKSDEGPGPCQACPTNSYTNATGRTSSQHCSCPAFYYEQRNALDELLFCELCPNHSSVVGSATDGRQDCQCDEGYVEVEEHGVERCRPADPCNVSDLLENLTGPEDYKLKVGSCDTYAETSMLPSGKQCSLLCAAGLGAQLGSDIFRAIDLTIACQDGVLERRPPEGYVWCSEASWEVPPLVFLGLTTMATILGAAALEVRQNHFERQYAKALRGW</sequence>